<feature type="compositionally biased region" description="Basic and acidic residues" evidence="2">
    <location>
        <begin position="302"/>
        <end position="320"/>
    </location>
</feature>
<organism evidence="4 5">
    <name type="scientific">Mugilogobius chulae</name>
    <name type="common">yellowstripe goby</name>
    <dbReference type="NCBI Taxonomy" id="88201"/>
    <lineage>
        <taxon>Eukaryota</taxon>
        <taxon>Metazoa</taxon>
        <taxon>Chordata</taxon>
        <taxon>Craniata</taxon>
        <taxon>Vertebrata</taxon>
        <taxon>Euteleostomi</taxon>
        <taxon>Actinopterygii</taxon>
        <taxon>Neopterygii</taxon>
        <taxon>Teleostei</taxon>
        <taxon>Neoteleostei</taxon>
        <taxon>Acanthomorphata</taxon>
        <taxon>Gobiaria</taxon>
        <taxon>Gobiiformes</taxon>
        <taxon>Gobioidei</taxon>
        <taxon>Gobiidae</taxon>
        <taxon>Gobionellinae</taxon>
        <taxon>Mugilogobius</taxon>
    </lineage>
</organism>
<keyword evidence="1" id="KW-0479">Metal-binding</keyword>
<evidence type="ECO:0000259" key="3">
    <source>
        <dbReference type="PROSITE" id="PS50158"/>
    </source>
</evidence>
<feature type="compositionally biased region" description="Polar residues" evidence="2">
    <location>
        <begin position="359"/>
        <end position="369"/>
    </location>
</feature>
<proteinExistence type="predicted"/>
<protein>
    <recommendedName>
        <fullName evidence="3">CCHC-type domain-containing protein</fullName>
    </recommendedName>
</protein>
<keyword evidence="5" id="KW-1185">Reference proteome</keyword>
<name>A0AAW0MQU6_9GOBI</name>
<feature type="region of interest" description="Disordered" evidence="2">
    <location>
        <begin position="183"/>
        <end position="369"/>
    </location>
</feature>
<dbReference type="PROSITE" id="PS50158">
    <property type="entry name" value="ZF_CCHC"/>
    <property type="match status" value="1"/>
</dbReference>
<evidence type="ECO:0000256" key="2">
    <source>
        <dbReference type="SAM" id="MobiDB-lite"/>
    </source>
</evidence>
<dbReference type="Proteomes" id="UP001460270">
    <property type="component" value="Unassembled WGS sequence"/>
</dbReference>
<sequence>MRFLRCSGGICQALSREVNTRQINSCGRSQFKSSGLEPDQLKQVRKTRTPAYIKDEEIEGKLLFWGVTPVSEVRRRMWPGTTVADGTRYVKVRFTDAVRSLPYSVRFDTAAGPEYFRVIHDRQVRVCRGCLQPDHILRECPDFLCRNCGEQGHYARECDRPRAQKCRDCRMFRHLCICEDDSGSQQGEVQGGEDTQGEQTEESECAPQETCDPVTEPPCSELSQISAVSSLIPSVDEASGQEEAVEPSRTGSSSTQREGTCEGATSKAAVGTAELGRGMDAGPDLHLTLEGERQGTVAAQHSKLEGTNERGRSVSKRNEVKTLFVKSAKDQASPNITKAAPETPKGKSPARSSLPVPTAKSSDTSSFND</sequence>
<dbReference type="SMART" id="SM00343">
    <property type="entry name" value="ZnF_C2HC"/>
    <property type="match status" value="2"/>
</dbReference>
<dbReference type="EMBL" id="JBBPFD010000377">
    <property type="protein sequence ID" value="KAK7879086.1"/>
    <property type="molecule type" value="Genomic_DNA"/>
</dbReference>
<feature type="domain" description="CCHC-type" evidence="3">
    <location>
        <begin position="145"/>
        <end position="158"/>
    </location>
</feature>
<dbReference type="AlphaFoldDB" id="A0AAW0MQU6"/>
<dbReference type="Gene3D" id="4.10.60.10">
    <property type="entry name" value="Zinc finger, CCHC-type"/>
    <property type="match status" value="1"/>
</dbReference>
<accession>A0AAW0MQU6</accession>
<gene>
    <name evidence="4" type="ORF">WMY93_034135</name>
</gene>
<dbReference type="InterPro" id="IPR001878">
    <property type="entry name" value="Znf_CCHC"/>
</dbReference>
<keyword evidence="1" id="KW-0862">Zinc</keyword>
<evidence type="ECO:0000313" key="5">
    <source>
        <dbReference type="Proteomes" id="UP001460270"/>
    </source>
</evidence>
<dbReference type="InterPro" id="IPR036875">
    <property type="entry name" value="Znf_CCHC_sf"/>
</dbReference>
<comment type="caution">
    <text evidence="4">The sequence shown here is derived from an EMBL/GenBank/DDBJ whole genome shotgun (WGS) entry which is preliminary data.</text>
</comment>
<evidence type="ECO:0000256" key="1">
    <source>
        <dbReference type="PROSITE-ProRule" id="PRU00047"/>
    </source>
</evidence>
<dbReference type="SUPFAM" id="SSF57756">
    <property type="entry name" value="Retrovirus zinc finger-like domains"/>
    <property type="match status" value="1"/>
</dbReference>
<feature type="compositionally biased region" description="Polar residues" evidence="2">
    <location>
        <begin position="221"/>
        <end position="232"/>
    </location>
</feature>
<evidence type="ECO:0000313" key="4">
    <source>
        <dbReference type="EMBL" id="KAK7879086.1"/>
    </source>
</evidence>
<feature type="compositionally biased region" description="Polar residues" evidence="2">
    <location>
        <begin position="249"/>
        <end position="258"/>
    </location>
</feature>
<reference evidence="5" key="1">
    <citation type="submission" date="2024-04" db="EMBL/GenBank/DDBJ databases">
        <title>Salinicola lusitanus LLJ914,a marine bacterium isolated from the Okinawa Trough.</title>
        <authorList>
            <person name="Li J."/>
        </authorList>
    </citation>
    <scope>NUCLEOTIDE SEQUENCE [LARGE SCALE GENOMIC DNA]</scope>
</reference>
<dbReference type="GO" id="GO:0008270">
    <property type="term" value="F:zinc ion binding"/>
    <property type="evidence" value="ECO:0007669"/>
    <property type="project" value="UniProtKB-KW"/>
</dbReference>
<dbReference type="GO" id="GO:0003676">
    <property type="term" value="F:nucleic acid binding"/>
    <property type="evidence" value="ECO:0007669"/>
    <property type="project" value="InterPro"/>
</dbReference>
<feature type="compositionally biased region" description="Acidic residues" evidence="2">
    <location>
        <begin position="195"/>
        <end position="204"/>
    </location>
</feature>
<dbReference type="Pfam" id="PF00098">
    <property type="entry name" value="zf-CCHC"/>
    <property type="match status" value="1"/>
</dbReference>
<keyword evidence="1" id="KW-0863">Zinc-finger</keyword>